<dbReference type="AlphaFoldDB" id="A0A502IQM5"/>
<gene>
    <name evidence="1" type="ORF">EEL30_05345</name>
</gene>
<dbReference type="Proteomes" id="UP000319432">
    <property type="component" value="Chromosome"/>
</dbReference>
<accession>A0A502IQM5</accession>
<organism evidence="1 2">
    <name type="scientific">Brevibacillus laterosporus</name>
    <name type="common">Bacillus laterosporus</name>
    <dbReference type="NCBI Taxonomy" id="1465"/>
    <lineage>
        <taxon>Bacteria</taxon>
        <taxon>Bacillati</taxon>
        <taxon>Bacillota</taxon>
        <taxon>Bacilli</taxon>
        <taxon>Bacillales</taxon>
        <taxon>Paenibacillaceae</taxon>
        <taxon>Brevibacillus</taxon>
    </lineage>
</organism>
<proteinExistence type="predicted"/>
<evidence type="ECO:0000313" key="2">
    <source>
        <dbReference type="Proteomes" id="UP000319432"/>
    </source>
</evidence>
<sequence length="61" mass="6892">MKTVKLSKISIIVMVITFLILIINIPTKGVNSYFWAVVAVIFSSILVGFISEFILSLFRKK</sequence>
<keyword evidence="2" id="KW-1185">Reference proteome</keyword>
<evidence type="ECO:0000313" key="1">
    <source>
        <dbReference type="EMBL" id="QDX91842.1"/>
    </source>
</evidence>
<name>A0A502IQM5_BRELA</name>
<protein>
    <submittedName>
        <fullName evidence="1">Uncharacterized protein</fullName>
    </submittedName>
</protein>
<dbReference type="EMBL" id="CP033464">
    <property type="protein sequence ID" value="QDX91842.1"/>
    <property type="molecule type" value="Genomic_DNA"/>
</dbReference>
<reference evidence="1 2" key="1">
    <citation type="submission" date="2018-11" db="EMBL/GenBank/DDBJ databases">
        <title>Phylogenetic determinants of toxin gene distribution in genomes of Brevibacillus laterosporus.</title>
        <authorList>
            <person name="Glare T.R."/>
            <person name="Durrant A."/>
            <person name="Berry C."/>
            <person name="Palma L."/>
            <person name="Ormskirk M."/>
            <person name="Cox M.O."/>
        </authorList>
    </citation>
    <scope>NUCLEOTIDE SEQUENCE [LARGE SCALE GENOMIC DNA]</scope>
    <source>
        <strain evidence="1 2">1821L</strain>
    </source>
</reference>